<reference evidence="1" key="1">
    <citation type="submission" date="2019-11" db="EMBL/GenBank/DDBJ databases">
        <title>Bipolaris sorokiniana Genome sequencing.</title>
        <authorList>
            <person name="Wang H."/>
        </authorList>
    </citation>
    <scope>NUCLEOTIDE SEQUENCE</scope>
</reference>
<dbReference type="Proteomes" id="UP000624244">
    <property type="component" value="Unassembled WGS sequence"/>
</dbReference>
<name>A0A8H6DVP3_COCSA</name>
<dbReference type="EMBL" id="WNKQ01000008">
    <property type="protein sequence ID" value="KAF5849633.1"/>
    <property type="molecule type" value="Genomic_DNA"/>
</dbReference>
<comment type="caution">
    <text evidence="1">The sequence shown here is derived from an EMBL/GenBank/DDBJ whole genome shotgun (WGS) entry which is preliminary data.</text>
</comment>
<evidence type="ECO:0000313" key="2">
    <source>
        <dbReference type="Proteomes" id="UP000624244"/>
    </source>
</evidence>
<evidence type="ECO:0000313" key="1">
    <source>
        <dbReference type="EMBL" id="KAF5849633.1"/>
    </source>
</evidence>
<proteinExistence type="predicted"/>
<protein>
    <submittedName>
        <fullName evidence="1">Uncharacterized protein</fullName>
    </submittedName>
</protein>
<dbReference type="AlphaFoldDB" id="A0A8H6DVP3"/>
<accession>A0A8H6DVP3</accession>
<sequence>MAIAFFSPVSGTDSKDLGLLRLFRAAPIDQLLQDNGADDICPVVELHPNLVDLPTDCMEDVATQAPRIRRGKGIGALDPVTRLSADGVSIHSTYIVAVAAHGGPTTWNQDIPGTNNALSQGRGDTARFGG</sequence>
<organism evidence="1 2">
    <name type="scientific">Cochliobolus sativus</name>
    <name type="common">Common root rot and spot blotch fungus</name>
    <name type="synonym">Bipolaris sorokiniana</name>
    <dbReference type="NCBI Taxonomy" id="45130"/>
    <lineage>
        <taxon>Eukaryota</taxon>
        <taxon>Fungi</taxon>
        <taxon>Dikarya</taxon>
        <taxon>Ascomycota</taxon>
        <taxon>Pezizomycotina</taxon>
        <taxon>Dothideomycetes</taxon>
        <taxon>Pleosporomycetidae</taxon>
        <taxon>Pleosporales</taxon>
        <taxon>Pleosporineae</taxon>
        <taxon>Pleosporaceae</taxon>
        <taxon>Bipolaris</taxon>
    </lineage>
</organism>
<gene>
    <name evidence="1" type="ORF">GGP41_005033</name>
</gene>